<evidence type="ECO:0000313" key="3">
    <source>
        <dbReference type="EMBL" id="MBB5294618.1"/>
    </source>
</evidence>
<accession>A0AAJ5F8A0</accession>
<evidence type="ECO:0000313" key="5">
    <source>
        <dbReference type="Proteomes" id="UP000308000"/>
    </source>
</evidence>
<evidence type="ECO:0000256" key="2">
    <source>
        <dbReference type="SAM" id="SignalP"/>
    </source>
</evidence>
<evidence type="ECO:0000313" key="4">
    <source>
        <dbReference type="EMBL" id="TLK30037.1"/>
    </source>
</evidence>
<evidence type="ECO:0008006" key="7">
    <source>
        <dbReference type="Google" id="ProtNLM"/>
    </source>
</evidence>
<dbReference type="Proteomes" id="UP000308000">
    <property type="component" value="Unassembled WGS sequence"/>
</dbReference>
<protein>
    <recommendedName>
        <fullName evidence="7">MYXO-CTERM sorting domain-containing protein</fullName>
    </recommendedName>
</protein>
<proteinExistence type="predicted"/>
<feature type="compositionally biased region" description="Polar residues" evidence="1">
    <location>
        <begin position="47"/>
        <end position="58"/>
    </location>
</feature>
<dbReference type="Proteomes" id="UP000536909">
    <property type="component" value="Unassembled WGS sequence"/>
</dbReference>
<sequence>MTSNLKKALIALALVAVPVTASAQTSDTSTTTGTTTTGTTTGTDTSNVQNNAVTTPTENDGIPGNEPAPANRGFPWGLLGLIGLAGLAGRGNQRTEVRLGGPTEGPRPS</sequence>
<feature type="region of interest" description="Disordered" evidence="1">
    <location>
        <begin position="87"/>
        <end position="109"/>
    </location>
</feature>
<reference evidence="3 6" key="2">
    <citation type="submission" date="2020-08" db="EMBL/GenBank/DDBJ databases">
        <title>Genomic Encyclopedia of Type Strains, Phase IV (KMG-IV): sequencing the most valuable type-strain genomes for metagenomic binning, comparative biology and taxonomic classification.</title>
        <authorList>
            <person name="Goeker M."/>
        </authorList>
    </citation>
    <scope>NUCLEOTIDE SEQUENCE [LARGE SCALE GENOMIC DNA]</scope>
    <source>
        <strain evidence="3 6">DSM 105434</strain>
    </source>
</reference>
<dbReference type="EMBL" id="JACHFV010000004">
    <property type="protein sequence ID" value="MBB5294618.1"/>
    <property type="molecule type" value="Genomic_DNA"/>
</dbReference>
<evidence type="ECO:0000256" key="1">
    <source>
        <dbReference type="SAM" id="MobiDB-lite"/>
    </source>
</evidence>
<dbReference type="AlphaFoldDB" id="A0AAJ5F8A0"/>
<comment type="caution">
    <text evidence="4">The sequence shown here is derived from an EMBL/GenBank/DDBJ whole genome shotgun (WGS) entry which is preliminary data.</text>
</comment>
<keyword evidence="2" id="KW-0732">Signal</keyword>
<evidence type="ECO:0000313" key="6">
    <source>
        <dbReference type="Proteomes" id="UP000536909"/>
    </source>
</evidence>
<organism evidence="4 5">
    <name type="scientific">Deinococcus metallilatus</name>
    <dbReference type="NCBI Taxonomy" id="1211322"/>
    <lineage>
        <taxon>Bacteria</taxon>
        <taxon>Thermotogati</taxon>
        <taxon>Deinococcota</taxon>
        <taxon>Deinococci</taxon>
        <taxon>Deinococcales</taxon>
        <taxon>Deinococcaceae</taxon>
        <taxon>Deinococcus</taxon>
    </lineage>
</organism>
<keyword evidence="6" id="KW-1185">Reference proteome</keyword>
<feature type="compositionally biased region" description="Low complexity" evidence="1">
    <location>
        <begin position="20"/>
        <end position="46"/>
    </location>
</feature>
<dbReference type="RefSeq" id="WP_129117839.1">
    <property type="nucleotide sequence ID" value="NZ_BSUI01000013.1"/>
</dbReference>
<feature type="signal peptide" evidence="2">
    <location>
        <begin position="1"/>
        <end position="23"/>
    </location>
</feature>
<gene>
    <name evidence="4" type="ORF">FCS05_05760</name>
    <name evidence="3" type="ORF">HNQ10_001432</name>
</gene>
<feature type="chain" id="PRO_5042564904" description="MYXO-CTERM sorting domain-containing protein" evidence="2">
    <location>
        <begin position="24"/>
        <end position="109"/>
    </location>
</feature>
<feature type="region of interest" description="Disordered" evidence="1">
    <location>
        <begin position="20"/>
        <end position="71"/>
    </location>
</feature>
<dbReference type="NCBIfam" id="NF038039">
    <property type="entry name" value="WGxxGxxG-CTERM"/>
    <property type="match status" value="1"/>
</dbReference>
<dbReference type="EMBL" id="VBRC01000003">
    <property type="protein sequence ID" value="TLK30037.1"/>
    <property type="molecule type" value="Genomic_DNA"/>
</dbReference>
<reference evidence="4 5" key="1">
    <citation type="submission" date="2019-04" db="EMBL/GenBank/DDBJ databases">
        <title>Deinococcus metalilatus MA1002 mutant No.5.</title>
        <authorList>
            <person name="Park W."/>
            <person name="Park C."/>
        </authorList>
    </citation>
    <scope>NUCLEOTIDE SEQUENCE [LARGE SCALE GENOMIC DNA]</scope>
    <source>
        <strain evidence="4 5">MA1002-m5</strain>
    </source>
</reference>
<name>A0AAJ5F8A0_9DEIO</name>